<name>A0A7S2X396_9CHLO</name>
<dbReference type="GO" id="GO:0030906">
    <property type="term" value="C:retromer, cargo-selective complex"/>
    <property type="evidence" value="ECO:0007669"/>
    <property type="project" value="InterPro"/>
</dbReference>
<dbReference type="GO" id="GO:0006886">
    <property type="term" value="P:intracellular protein transport"/>
    <property type="evidence" value="ECO:0007669"/>
    <property type="project" value="TreeGrafter"/>
</dbReference>
<evidence type="ECO:0000256" key="3">
    <source>
        <dbReference type="ARBA" id="ARBA00022448"/>
    </source>
</evidence>
<dbReference type="Gene3D" id="1.25.40.660">
    <property type="entry name" value="Vacuolar protein sorting-associated protein 35, helical subcomplex Vps35-C"/>
    <property type="match status" value="1"/>
</dbReference>
<dbReference type="GO" id="GO:0005770">
    <property type="term" value="C:late endosome"/>
    <property type="evidence" value="ECO:0007669"/>
    <property type="project" value="TreeGrafter"/>
</dbReference>
<comment type="function">
    <text evidence="6">Plays a role in vesicular protein sorting.</text>
</comment>
<evidence type="ECO:0000256" key="1">
    <source>
        <dbReference type="ARBA" id="ARBA00004170"/>
    </source>
</evidence>
<keyword evidence="4 6" id="KW-0653">Protein transport</keyword>
<evidence type="ECO:0000256" key="4">
    <source>
        <dbReference type="ARBA" id="ARBA00022927"/>
    </source>
</evidence>
<keyword evidence="5" id="KW-0472">Membrane</keyword>
<dbReference type="Pfam" id="PF03635">
    <property type="entry name" value="Vps35"/>
    <property type="match status" value="1"/>
</dbReference>
<dbReference type="InterPro" id="IPR005378">
    <property type="entry name" value="Vps35"/>
</dbReference>
<evidence type="ECO:0000256" key="6">
    <source>
        <dbReference type="PIRNR" id="PIRNR009375"/>
    </source>
</evidence>
<dbReference type="GO" id="GO:0042147">
    <property type="term" value="P:retrograde transport, endosome to Golgi"/>
    <property type="evidence" value="ECO:0007669"/>
    <property type="project" value="InterPro"/>
</dbReference>
<protein>
    <recommendedName>
        <fullName evidence="6">Vacuolar protein sorting-associated protein 35</fullName>
    </recommendedName>
</protein>
<evidence type="ECO:0000256" key="2">
    <source>
        <dbReference type="ARBA" id="ARBA00006536"/>
    </source>
</evidence>
<sequence>MEPSTSPPVSTMDQIMAAEQEKWLADAKAAVKQQAFYMKRAIDEDNLRDVFKYSSAMLGELRTSLLSPQKYYELYMRAFDELRQLEMFFEEQRGKGHTASELYELVQHAGNVLPRLYLLVTVGAVFIRSHESPIKALLKDLVEMCGGIQHPVRGLFLRTYLTQISREGLTLIENKVDEESTTGDAVEFVLQNFTEMNKLWVRMKHQGPVRERAKRERERKELRDLVGKNLVILSSMEEVDVEMYGEIVLPRILEQIVNCKDELAQNYLMDCIIQVFPDEFHIKTVETFVEGCGNLHQDTNVAQILCGLIKRLGNYMENEPEASSALFEEHQTFEKLLEPATKISDKVGSQASAMIYSAILDFAVKTSKGEALGRVDQVLSQCAGALRTAEITSQAARTLKSILTTPLDSYTITDLLELGSYPSVMQLLQPRMQKAVAVDIVEKILNKGTVIPDAKKVASLFDFISTIVEDAKAGEDDDEVDEEEIEEEQNLVARLVHQMRSPDGSVEESFAILELAKDRFGRGGPLRVKHTLPTVVFDVLQLVKRDEDEERCVKMLKFLHGAIDMIAEVPEPEKAFKLYLECTLVADLKGLETSAYDFATAAFDIYENGIPDQKAQVEALKMLIGCLASCENFGEDNYDALSSAATKWSIKLLKKSDQCISVFSCAHLFSTKGSSEKVLVCLKRALTAAKQAQGMAKSSRGEMGPVELFIAILNKYLYFFDKQEEGEEAQIKVEDVQMLVDLVSNETSSLASAAGGEASDRVLKFYSNTLRHIMALKEKKPEKYSALSLKT</sequence>
<proteinExistence type="inferred from homology"/>
<dbReference type="EMBL" id="HBHM01002712">
    <property type="protein sequence ID" value="CAD9723025.1"/>
    <property type="molecule type" value="Transcribed_RNA"/>
</dbReference>
<dbReference type="PANTHER" id="PTHR11099">
    <property type="entry name" value="VACUOLAR SORTING PROTEIN 35"/>
    <property type="match status" value="1"/>
</dbReference>
<reference evidence="7" key="1">
    <citation type="submission" date="2021-01" db="EMBL/GenBank/DDBJ databases">
        <authorList>
            <person name="Corre E."/>
            <person name="Pelletier E."/>
            <person name="Niang G."/>
            <person name="Scheremetjew M."/>
            <person name="Finn R."/>
            <person name="Kale V."/>
            <person name="Holt S."/>
            <person name="Cochrane G."/>
            <person name="Meng A."/>
            <person name="Brown T."/>
            <person name="Cohen L."/>
        </authorList>
    </citation>
    <scope>NUCLEOTIDE SEQUENCE</scope>
    <source>
        <strain evidence="7">RCC2335</strain>
    </source>
</reference>
<comment type="subcellular location">
    <subcellularLocation>
        <location evidence="1">Membrane</location>
        <topology evidence="1">Peripheral membrane protein</topology>
    </subcellularLocation>
</comment>
<organism evidence="7">
    <name type="scientific">Chloropicon roscoffensis</name>
    <dbReference type="NCBI Taxonomy" id="1461544"/>
    <lineage>
        <taxon>Eukaryota</taxon>
        <taxon>Viridiplantae</taxon>
        <taxon>Chlorophyta</taxon>
        <taxon>Chloropicophyceae</taxon>
        <taxon>Chloropicales</taxon>
        <taxon>Chloropicaceae</taxon>
        <taxon>Chloropicon</taxon>
    </lineage>
</organism>
<dbReference type="PIRSF" id="PIRSF009375">
    <property type="entry name" value="Retromer_Vps35"/>
    <property type="match status" value="1"/>
</dbReference>
<dbReference type="GO" id="GO:0005829">
    <property type="term" value="C:cytosol"/>
    <property type="evidence" value="ECO:0007669"/>
    <property type="project" value="GOC"/>
</dbReference>
<keyword evidence="3 6" id="KW-0813">Transport</keyword>
<dbReference type="AlphaFoldDB" id="A0A7S2X396"/>
<evidence type="ECO:0000313" key="7">
    <source>
        <dbReference type="EMBL" id="CAD9723025.1"/>
    </source>
</evidence>
<accession>A0A7S2X396</accession>
<dbReference type="PANTHER" id="PTHR11099:SF0">
    <property type="entry name" value="VACUOLAR PROTEIN SORTING-ASSOCIATED PROTEIN 35"/>
    <property type="match status" value="1"/>
</dbReference>
<dbReference type="InterPro" id="IPR042491">
    <property type="entry name" value="Vps35_C"/>
</dbReference>
<comment type="similarity">
    <text evidence="2 6">Belongs to the VPS35 family.</text>
</comment>
<evidence type="ECO:0000256" key="5">
    <source>
        <dbReference type="ARBA" id="ARBA00023136"/>
    </source>
</evidence>
<gene>
    <name evidence="7" type="ORF">CROS1312_LOCUS2143</name>
</gene>